<evidence type="ECO:0000313" key="10">
    <source>
        <dbReference type="EMBL" id="CAG09233.1"/>
    </source>
</evidence>
<name>Q4RQU9_TETNG</name>
<dbReference type="KEGG" id="tng:GSTEN00030448G001"/>
<evidence type="ECO:0000256" key="4">
    <source>
        <dbReference type="ARBA" id="ARBA00023054"/>
    </source>
</evidence>
<dbReference type="OrthoDB" id="416553at2759"/>
<dbReference type="SUPFAM" id="SSF52540">
    <property type="entry name" value="P-loop containing nucleoside triphosphate hydrolases"/>
    <property type="match status" value="1"/>
</dbReference>
<dbReference type="FunFam" id="3.40.50.300:FF:002048">
    <property type="entry name" value="Septin 6"/>
    <property type="match status" value="1"/>
</dbReference>
<dbReference type="InterPro" id="IPR016491">
    <property type="entry name" value="Septin"/>
</dbReference>
<proteinExistence type="inferred from homology"/>
<keyword evidence="5 7" id="KW-0342">GTP-binding</keyword>
<sequence length="383" mass="42034">MSVSDVARQTDNGARHLSLAGHVGFDSLPDQLVNKSIFQGFCFNILCIGETGIGKSTLMDTLFNTNFENFESSHFEPQVKLRAQTYDLQESNVRLRLTVVNTVGFGDQMNKEDSYQPVVDYIDKQFESYLQEELKIKRSLHNYHDSRVHACLYFISPSGHSLKSLDLVTMKKLDSKVNIIPVIAKADTISKSELHKFKIKIMSELVSNGVQIYQFPLDDETVAKVNTTMNGHLPFAVVGSTEEVCIGNKMVKARQYPWGVVQVENENHCDLCEAEGDADLRQHGGPEGADAHAPLRAVPALQRGGDGLQRHGTGVQASQFAADVRGQAAGVPGGAAEEGGRDEADVRPEGEGEGGGLQGRREGATSRWWTTSINSLRVICKRS</sequence>
<gene>
    <name evidence="10" type="ORF">GSTENG00030448001</name>
</gene>
<dbReference type="GO" id="GO:0005525">
    <property type="term" value="F:GTP binding"/>
    <property type="evidence" value="ECO:0007669"/>
    <property type="project" value="UniProtKB-KW"/>
</dbReference>
<keyword evidence="3 7" id="KW-0547">Nucleotide-binding</keyword>
<evidence type="ECO:0000256" key="5">
    <source>
        <dbReference type="ARBA" id="ARBA00023134"/>
    </source>
</evidence>
<comment type="similarity">
    <text evidence="7">Belongs to the TRAFAC class TrmE-Era-EngA-EngB-Septin-like GTPase superfamily. Septin GTPase family.</text>
</comment>
<dbReference type="CDD" id="cd01850">
    <property type="entry name" value="CDC_Septin"/>
    <property type="match status" value="1"/>
</dbReference>
<keyword evidence="4" id="KW-0175">Coiled coil</keyword>
<evidence type="ECO:0000256" key="2">
    <source>
        <dbReference type="ARBA" id="ARBA00022490"/>
    </source>
</evidence>
<dbReference type="PANTHER" id="PTHR18884">
    <property type="entry name" value="SEPTIN"/>
    <property type="match status" value="1"/>
</dbReference>
<feature type="region of interest" description="Disordered" evidence="8">
    <location>
        <begin position="327"/>
        <end position="366"/>
    </location>
</feature>
<evidence type="ECO:0000256" key="6">
    <source>
        <dbReference type="ARBA" id="ARBA00023212"/>
    </source>
</evidence>
<dbReference type="InterPro" id="IPR030379">
    <property type="entry name" value="G_SEPTIN_dom"/>
</dbReference>
<dbReference type="PROSITE" id="PS51719">
    <property type="entry name" value="G_SEPTIN"/>
    <property type="match status" value="1"/>
</dbReference>
<dbReference type="GO" id="GO:0005856">
    <property type="term" value="C:cytoskeleton"/>
    <property type="evidence" value="ECO:0007669"/>
    <property type="project" value="UniProtKB-SubCell"/>
</dbReference>
<evidence type="ECO:0000256" key="8">
    <source>
        <dbReference type="SAM" id="MobiDB-lite"/>
    </source>
</evidence>
<comment type="subcellular location">
    <subcellularLocation>
        <location evidence="1">Cytoplasm</location>
        <location evidence="1">Cytoskeleton</location>
    </subcellularLocation>
</comment>
<evidence type="ECO:0000256" key="3">
    <source>
        <dbReference type="ARBA" id="ARBA00022741"/>
    </source>
</evidence>
<feature type="domain" description="Septin-type G" evidence="9">
    <location>
        <begin position="39"/>
        <end position="310"/>
    </location>
</feature>
<organism evidence="10">
    <name type="scientific">Tetraodon nigroviridis</name>
    <name type="common">Spotted green pufferfish</name>
    <name type="synonym">Chelonodon nigroviridis</name>
    <dbReference type="NCBI Taxonomy" id="99883"/>
    <lineage>
        <taxon>Eukaryota</taxon>
        <taxon>Metazoa</taxon>
        <taxon>Chordata</taxon>
        <taxon>Craniata</taxon>
        <taxon>Vertebrata</taxon>
        <taxon>Euteleostomi</taxon>
        <taxon>Actinopterygii</taxon>
        <taxon>Neopterygii</taxon>
        <taxon>Teleostei</taxon>
        <taxon>Neoteleostei</taxon>
        <taxon>Acanthomorphata</taxon>
        <taxon>Eupercaria</taxon>
        <taxon>Tetraodontiformes</taxon>
        <taxon>Tetradontoidea</taxon>
        <taxon>Tetraodontidae</taxon>
        <taxon>Tetraodon</taxon>
    </lineage>
</organism>
<dbReference type="AlphaFoldDB" id="Q4RQU9"/>
<evidence type="ECO:0000259" key="9">
    <source>
        <dbReference type="PROSITE" id="PS51719"/>
    </source>
</evidence>
<keyword evidence="6" id="KW-0206">Cytoskeleton</keyword>
<dbReference type="Pfam" id="PF00735">
    <property type="entry name" value="Septin"/>
    <property type="match status" value="1"/>
</dbReference>
<dbReference type="InterPro" id="IPR027417">
    <property type="entry name" value="P-loop_NTPase"/>
</dbReference>
<feature type="compositionally biased region" description="Basic and acidic residues" evidence="8">
    <location>
        <begin position="338"/>
        <end position="350"/>
    </location>
</feature>
<dbReference type="EMBL" id="CAAE01015004">
    <property type="protein sequence ID" value="CAG09233.1"/>
    <property type="molecule type" value="Genomic_DNA"/>
</dbReference>
<evidence type="ECO:0000256" key="7">
    <source>
        <dbReference type="RuleBase" id="RU004560"/>
    </source>
</evidence>
<keyword evidence="2" id="KW-0963">Cytoplasm</keyword>
<accession>Q4RQU9</accession>
<protein>
    <submittedName>
        <fullName evidence="10">Chromosome 2 SCAF15004, whole genome shotgun sequence</fullName>
    </submittedName>
</protein>
<reference evidence="10" key="2">
    <citation type="submission" date="2004-02" db="EMBL/GenBank/DDBJ databases">
        <authorList>
            <consortium name="Genoscope"/>
            <consortium name="Whitehead Institute Centre for Genome Research"/>
        </authorList>
    </citation>
    <scope>NUCLEOTIDE SEQUENCE</scope>
</reference>
<reference evidence="10" key="1">
    <citation type="journal article" date="2004" name="Nature">
        <title>Genome duplication in the teleost fish Tetraodon nigroviridis reveals the early vertebrate proto-karyotype.</title>
        <authorList>
            <person name="Jaillon O."/>
            <person name="Aury J.-M."/>
            <person name="Brunet F."/>
            <person name="Petit J.-L."/>
            <person name="Stange-Thomann N."/>
            <person name="Mauceli E."/>
            <person name="Bouneau L."/>
            <person name="Fischer C."/>
            <person name="Ozouf-Costaz C."/>
            <person name="Bernot A."/>
            <person name="Nicaud S."/>
            <person name="Jaffe D."/>
            <person name="Fisher S."/>
            <person name="Lutfalla G."/>
            <person name="Dossat C."/>
            <person name="Segurens B."/>
            <person name="Dasilva C."/>
            <person name="Salanoubat M."/>
            <person name="Levy M."/>
            <person name="Boudet N."/>
            <person name="Castellano S."/>
            <person name="Anthouard V."/>
            <person name="Jubin C."/>
            <person name="Castelli V."/>
            <person name="Katinka M."/>
            <person name="Vacherie B."/>
            <person name="Biemont C."/>
            <person name="Skalli Z."/>
            <person name="Cattolico L."/>
            <person name="Poulain J."/>
            <person name="De Berardinis V."/>
            <person name="Cruaud C."/>
            <person name="Duprat S."/>
            <person name="Brottier P."/>
            <person name="Coutanceau J.-P."/>
            <person name="Gouzy J."/>
            <person name="Parra G."/>
            <person name="Lardier G."/>
            <person name="Chapple C."/>
            <person name="McKernan K.J."/>
            <person name="McEwan P."/>
            <person name="Bosak S."/>
            <person name="Kellis M."/>
            <person name="Volff J.-N."/>
            <person name="Guigo R."/>
            <person name="Zody M.C."/>
            <person name="Mesirov J."/>
            <person name="Lindblad-Toh K."/>
            <person name="Birren B."/>
            <person name="Nusbaum C."/>
            <person name="Kahn D."/>
            <person name="Robinson-Rechavi M."/>
            <person name="Laudet V."/>
            <person name="Schachter V."/>
            <person name="Quetier F."/>
            <person name="Saurin W."/>
            <person name="Scarpelli C."/>
            <person name="Wincker P."/>
            <person name="Lander E.S."/>
            <person name="Weissenbach J."/>
            <person name="Roest Crollius H."/>
        </authorList>
    </citation>
    <scope>NUCLEOTIDE SEQUENCE [LARGE SCALE GENOMIC DNA]</scope>
</reference>
<evidence type="ECO:0000256" key="1">
    <source>
        <dbReference type="ARBA" id="ARBA00004245"/>
    </source>
</evidence>
<dbReference type="Gene3D" id="3.40.50.300">
    <property type="entry name" value="P-loop containing nucleotide triphosphate hydrolases"/>
    <property type="match status" value="1"/>
</dbReference>